<dbReference type="Proteomes" id="UP001152799">
    <property type="component" value="Chromosome 5"/>
</dbReference>
<comment type="similarity">
    <text evidence="1 6">Belongs to the type-B carboxylesterase/lipase family.</text>
</comment>
<dbReference type="SUPFAM" id="SSF53474">
    <property type="entry name" value="alpha/beta-Hydrolases"/>
    <property type="match status" value="1"/>
</dbReference>
<evidence type="ECO:0000256" key="3">
    <source>
        <dbReference type="ARBA" id="ARBA00022801"/>
    </source>
</evidence>
<keyword evidence="4" id="KW-1015">Disulfide bond</keyword>
<evidence type="ECO:0000256" key="2">
    <source>
        <dbReference type="ARBA" id="ARBA00022487"/>
    </source>
</evidence>
<keyword evidence="9" id="KW-1185">Reference proteome</keyword>
<evidence type="ECO:0000256" key="1">
    <source>
        <dbReference type="ARBA" id="ARBA00005964"/>
    </source>
</evidence>
<dbReference type="InterPro" id="IPR050309">
    <property type="entry name" value="Type-B_Carboxylest/Lipase"/>
</dbReference>
<accession>A0A9N9MS08</accession>
<dbReference type="InterPro" id="IPR002018">
    <property type="entry name" value="CarbesteraseB"/>
</dbReference>
<evidence type="ECO:0000259" key="7">
    <source>
        <dbReference type="Pfam" id="PF00135"/>
    </source>
</evidence>
<dbReference type="PROSITE" id="PS00122">
    <property type="entry name" value="CARBOXYLESTERASE_B_1"/>
    <property type="match status" value="1"/>
</dbReference>
<dbReference type="Pfam" id="PF00135">
    <property type="entry name" value="COesterase"/>
    <property type="match status" value="1"/>
</dbReference>
<dbReference type="InterPro" id="IPR029058">
    <property type="entry name" value="AB_hydrolase_fold"/>
</dbReference>
<evidence type="ECO:0000256" key="6">
    <source>
        <dbReference type="RuleBase" id="RU361235"/>
    </source>
</evidence>
<keyword evidence="3 6" id="KW-0378">Hydrolase</keyword>
<dbReference type="AlphaFoldDB" id="A0A9N9MS08"/>
<reference evidence="8" key="1">
    <citation type="submission" date="2022-01" db="EMBL/GenBank/DDBJ databases">
        <authorList>
            <person name="King R."/>
        </authorList>
    </citation>
    <scope>NUCLEOTIDE SEQUENCE</scope>
</reference>
<dbReference type="EMBL" id="OU892281">
    <property type="protein sequence ID" value="CAG9769383.1"/>
    <property type="molecule type" value="Genomic_DNA"/>
</dbReference>
<keyword evidence="5" id="KW-0325">Glycoprotein</keyword>
<dbReference type="PROSITE" id="PS00941">
    <property type="entry name" value="CARBOXYLESTERASE_B_2"/>
    <property type="match status" value="1"/>
</dbReference>
<evidence type="ECO:0000256" key="4">
    <source>
        <dbReference type="ARBA" id="ARBA00023157"/>
    </source>
</evidence>
<feature type="domain" description="Carboxylesterase type B" evidence="7">
    <location>
        <begin position="36"/>
        <end position="571"/>
    </location>
</feature>
<protein>
    <recommendedName>
        <fullName evidence="6">Carboxylic ester hydrolase</fullName>
        <ecNumber evidence="6">3.1.1.-</ecNumber>
    </recommendedName>
</protein>
<dbReference type="OrthoDB" id="19653at2759"/>
<evidence type="ECO:0000313" key="8">
    <source>
        <dbReference type="EMBL" id="CAG9769383.1"/>
    </source>
</evidence>
<dbReference type="PANTHER" id="PTHR11559">
    <property type="entry name" value="CARBOXYLESTERASE"/>
    <property type="match status" value="1"/>
</dbReference>
<sequence length="586" mass="65809">MYLYKIIACRKHINYVNMPIKYLLLVTLFVKLSEALVIELPDGKVKGLTDTTRSGITYHSFLALRYAQPPVGDLRFKPALSVEPWEGTYDGTAEKNVCFQVYENSYKENEDCLFLNVFTPVDLSNTSSTSDLAVMVWIHGGGFISGAAYMNEGGVGPKFFMDSTVVFVSINYRLGPFGFMSTGDKVLPGNLGLKDQVQALKWVQKNIKYFGGDPEKVTIFGQSAGSASVSYQLLSPTSAGLYRAAILESGSSLSPWAYQRDQAEITFKTAQLIDPSFNSENTTELLLFLQSVPAVAIDNASLLFSSTSESASNYQISSGFFYAPVIEVAHEDAFLTEAQYGLLERGSYNRVPVMAGMTNEESLGLLANGDLSFLWNAYDQEPIIMVPDDLHVTNKDLRNTIGLEIRNYVTDSKGFNGDIAKGIMFHSMHDFDKANIKQAELMSYHSTVHFYQFSYSGPMGYSSYRVPGTDGNVTHAEEVNYFFSKWYSNEIPDNTDMSYFPESDQNTHYRIMALWTNFVKYLNPTPQGMDKEILQNVTWEPVQPNVFKYLDIGKDLVLTEGYPKQEKYLFWNSLFSKYAVPPLDTF</sequence>
<gene>
    <name evidence="8" type="ORF">CEUTPL_LOCUS9895</name>
</gene>
<dbReference type="EC" id="3.1.1.-" evidence="6"/>
<dbReference type="InterPro" id="IPR019819">
    <property type="entry name" value="Carboxylesterase_B_CS"/>
</dbReference>
<dbReference type="InterPro" id="IPR019826">
    <property type="entry name" value="Carboxylesterase_B_AS"/>
</dbReference>
<proteinExistence type="inferred from homology"/>
<name>A0A9N9MS08_9CUCU</name>
<keyword evidence="2" id="KW-0719">Serine esterase</keyword>
<evidence type="ECO:0000313" key="9">
    <source>
        <dbReference type="Proteomes" id="UP001152799"/>
    </source>
</evidence>
<evidence type="ECO:0000256" key="5">
    <source>
        <dbReference type="ARBA" id="ARBA00023180"/>
    </source>
</evidence>
<dbReference type="Gene3D" id="3.40.50.1820">
    <property type="entry name" value="alpha/beta hydrolase"/>
    <property type="match status" value="1"/>
</dbReference>
<dbReference type="GO" id="GO:0052689">
    <property type="term" value="F:carboxylic ester hydrolase activity"/>
    <property type="evidence" value="ECO:0007669"/>
    <property type="project" value="UniProtKB-KW"/>
</dbReference>
<organism evidence="8 9">
    <name type="scientific">Ceutorhynchus assimilis</name>
    <name type="common">cabbage seed weevil</name>
    <dbReference type="NCBI Taxonomy" id="467358"/>
    <lineage>
        <taxon>Eukaryota</taxon>
        <taxon>Metazoa</taxon>
        <taxon>Ecdysozoa</taxon>
        <taxon>Arthropoda</taxon>
        <taxon>Hexapoda</taxon>
        <taxon>Insecta</taxon>
        <taxon>Pterygota</taxon>
        <taxon>Neoptera</taxon>
        <taxon>Endopterygota</taxon>
        <taxon>Coleoptera</taxon>
        <taxon>Polyphaga</taxon>
        <taxon>Cucujiformia</taxon>
        <taxon>Curculionidae</taxon>
        <taxon>Ceutorhynchinae</taxon>
        <taxon>Ceutorhynchus</taxon>
    </lineage>
</organism>